<sequence>MLTGKRPTDSMFGDSLTLQNFVKMALPEQVASIADPTLFKGGEKGRGTSSSINNSEQELCYESECPEVLDFSTSSWNRLFRRIARILTGYEGGCYAIASDKERYSGKWITWRLNN</sequence>
<keyword evidence="2" id="KW-1185">Reference proteome</keyword>
<protein>
    <submittedName>
        <fullName evidence="1">Uncharacterized protein</fullName>
    </submittedName>
</protein>
<gene>
    <name evidence="1" type="ORF">Acr_00g0096410</name>
</gene>
<comment type="caution">
    <text evidence="1">The sequence shown here is derived from an EMBL/GenBank/DDBJ whole genome shotgun (WGS) entry which is preliminary data.</text>
</comment>
<dbReference type="AlphaFoldDB" id="A0A7J0DZR7"/>
<organism evidence="1 2">
    <name type="scientific">Actinidia rufa</name>
    <dbReference type="NCBI Taxonomy" id="165716"/>
    <lineage>
        <taxon>Eukaryota</taxon>
        <taxon>Viridiplantae</taxon>
        <taxon>Streptophyta</taxon>
        <taxon>Embryophyta</taxon>
        <taxon>Tracheophyta</taxon>
        <taxon>Spermatophyta</taxon>
        <taxon>Magnoliopsida</taxon>
        <taxon>eudicotyledons</taxon>
        <taxon>Gunneridae</taxon>
        <taxon>Pentapetalae</taxon>
        <taxon>asterids</taxon>
        <taxon>Ericales</taxon>
        <taxon>Actinidiaceae</taxon>
        <taxon>Actinidia</taxon>
    </lineage>
</organism>
<reference evidence="2" key="1">
    <citation type="submission" date="2019-07" db="EMBL/GenBank/DDBJ databases">
        <title>De Novo Assembly of kiwifruit Actinidia rufa.</title>
        <authorList>
            <person name="Sugita-Konishi S."/>
            <person name="Sato K."/>
            <person name="Mori E."/>
            <person name="Abe Y."/>
            <person name="Kisaki G."/>
            <person name="Hamano K."/>
            <person name="Suezawa K."/>
            <person name="Otani M."/>
            <person name="Fukuda T."/>
            <person name="Manabe T."/>
            <person name="Gomi K."/>
            <person name="Tabuchi M."/>
            <person name="Akimitsu K."/>
            <person name="Kataoka I."/>
        </authorList>
    </citation>
    <scope>NUCLEOTIDE SEQUENCE [LARGE SCALE GENOMIC DNA]</scope>
    <source>
        <strain evidence="2">cv. Fuchu</strain>
    </source>
</reference>
<accession>A0A7J0DZR7</accession>
<evidence type="ECO:0000313" key="1">
    <source>
        <dbReference type="EMBL" id="GFS45493.1"/>
    </source>
</evidence>
<proteinExistence type="predicted"/>
<evidence type="ECO:0000313" key="2">
    <source>
        <dbReference type="Proteomes" id="UP000585474"/>
    </source>
</evidence>
<dbReference type="Proteomes" id="UP000585474">
    <property type="component" value="Unassembled WGS sequence"/>
</dbReference>
<dbReference type="EMBL" id="BJWL01000449">
    <property type="protein sequence ID" value="GFS45493.1"/>
    <property type="molecule type" value="Genomic_DNA"/>
</dbReference>
<dbReference type="OrthoDB" id="1103805at2759"/>
<name>A0A7J0DZR7_9ERIC</name>